<protein>
    <recommendedName>
        <fullName evidence="4">F-box domain-containing protein</fullName>
    </recommendedName>
</protein>
<dbReference type="EMBL" id="JBBXMP010000019">
    <property type="protein sequence ID" value="KAL0068251.1"/>
    <property type="molecule type" value="Genomic_DNA"/>
</dbReference>
<organism evidence="2 3">
    <name type="scientific">Marasmius tenuissimus</name>
    <dbReference type="NCBI Taxonomy" id="585030"/>
    <lineage>
        <taxon>Eukaryota</taxon>
        <taxon>Fungi</taxon>
        <taxon>Dikarya</taxon>
        <taxon>Basidiomycota</taxon>
        <taxon>Agaricomycotina</taxon>
        <taxon>Agaricomycetes</taxon>
        <taxon>Agaricomycetidae</taxon>
        <taxon>Agaricales</taxon>
        <taxon>Marasmiineae</taxon>
        <taxon>Marasmiaceae</taxon>
        <taxon>Marasmius</taxon>
    </lineage>
</organism>
<sequence length="538" mass="61551">MPSLPIQGERSHAKASGLEKDLRQKLEAWDGRILQLENELRTAHLERTRLQRALDTLPNCDGVWSKIPNELLAEIFQRSVDADTRGHSLSSQAMPWVLAQVCGRWREIVVSTPMLWVTIRVHTRHLCRQPYQMVQTWLERSLPLPISCLVIFVNGDLYRTEETILFNLLLKSCGRWRHLHIHFRDRSDLYPKLFTNEQPTLQLESIWISSRIPYMLHYRGQPHAFGRNSPKLLDASINISLPLESLDQRLSLPSAWEELQTLEWILHTSLHDFLHAVSVLPHLRTLSLTLRDSTTWDGSRANSTFTLSALRRLELSGQVDSIERVMGLLHVPNLTDLSILNSPVERPSALQSLAGMLDRSSCCLIRFNTSFKTFAAFGSTGLYAAFSTIEEFHIRLNSRVSARQIVNIFEATGVLPRLRALHLVVFTVAEVLPEQLLQDLVNVVKARARRGGMDSEESRLTLLSIDTATYAGVPKPKPRVNTPAFQQLLRLREEGLEVLGNVVEGRWNSTYQASTHWSFEEDERRWSRFGYSDWLCSS</sequence>
<accession>A0ABR3A4H2</accession>
<dbReference type="Gene3D" id="1.20.1280.50">
    <property type="match status" value="1"/>
</dbReference>
<evidence type="ECO:0000256" key="1">
    <source>
        <dbReference type="SAM" id="Coils"/>
    </source>
</evidence>
<gene>
    <name evidence="2" type="ORF">AAF712_004636</name>
</gene>
<dbReference type="Proteomes" id="UP001437256">
    <property type="component" value="Unassembled WGS sequence"/>
</dbReference>
<proteinExistence type="predicted"/>
<keyword evidence="3" id="KW-1185">Reference proteome</keyword>
<keyword evidence="1" id="KW-0175">Coiled coil</keyword>
<reference evidence="2 3" key="1">
    <citation type="submission" date="2024-05" db="EMBL/GenBank/DDBJ databases">
        <title>A draft genome resource for the thread blight pathogen Marasmius tenuissimus strain MS-2.</title>
        <authorList>
            <person name="Yulfo-Soto G.E."/>
            <person name="Baruah I.K."/>
            <person name="Amoako-Attah I."/>
            <person name="Bukari Y."/>
            <person name="Meinhardt L.W."/>
            <person name="Bailey B.A."/>
            <person name="Cohen S.P."/>
        </authorList>
    </citation>
    <scope>NUCLEOTIDE SEQUENCE [LARGE SCALE GENOMIC DNA]</scope>
    <source>
        <strain evidence="2 3">MS-2</strain>
    </source>
</reference>
<dbReference type="InterPro" id="IPR032675">
    <property type="entry name" value="LRR_dom_sf"/>
</dbReference>
<dbReference type="SUPFAM" id="SSF52047">
    <property type="entry name" value="RNI-like"/>
    <property type="match status" value="1"/>
</dbReference>
<name>A0ABR3A4H2_9AGAR</name>
<feature type="coiled-coil region" evidence="1">
    <location>
        <begin position="19"/>
        <end position="53"/>
    </location>
</feature>
<evidence type="ECO:0000313" key="2">
    <source>
        <dbReference type="EMBL" id="KAL0068251.1"/>
    </source>
</evidence>
<evidence type="ECO:0000313" key="3">
    <source>
        <dbReference type="Proteomes" id="UP001437256"/>
    </source>
</evidence>
<comment type="caution">
    <text evidence="2">The sequence shown here is derived from an EMBL/GenBank/DDBJ whole genome shotgun (WGS) entry which is preliminary data.</text>
</comment>
<evidence type="ECO:0008006" key="4">
    <source>
        <dbReference type="Google" id="ProtNLM"/>
    </source>
</evidence>
<dbReference type="Gene3D" id="3.80.10.10">
    <property type="entry name" value="Ribonuclease Inhibitor"/>
    <property type="match status" value="1"/>
</dbReference>